<comment type="caution">
    <text evidence="1">The sequence shown here is derived from an EMBL/GenBank/DDBJ whole genome shotgun (WGS) entry which is preliminary data.</text>
</comment>
<keyword evidence="2" id="KW-1185">Reference proteome</keyword>
<proteinExistence type="predicted"/>
<accession>A0ABP0EW44</accession>
<sequence length="120" mass="13268">MKGQCAAHETALPAICKRCVGICAYKNTSPLCTCPYDDKCNKKNRYQATLSTNTTIVGRPGPHPVVDCKPSDGALRRTRSGARSVVQSCVMVDLNLKDKELQWRISGIYGRLLHEMVMII</sequence>
<dbReference type="Proteomes" id="UP001642483">
    <property type="component" value="Unassembled WGS sequence"/>
</dbReference>
<evidence type="ECO:0000313" key="2">
    <source>
        <dbReference type="Proteomes" id="UP001642483"/>
    </source>
</evidence>
<evidence type="ECO:0000313" key="1">
    <source>
        <dbReference type="EMBL" id="CAK8671648.1"/>
    </source>
</evidence>
<protein>
    <submittedName>
        <fullName evidence="1">Uncharacterized protein</fullName>
    </submittedName>
</protein>
<name>A0ABP0EW44_CLALP</name>
<reference evidence="1 2" key="1">
    <citation type="submission" date="2024-02" db="EMBL/GenBank/DDBJ databases">
        <authorList>
            <person name="Daric V."/>
            <person name="Darras S."/>
        </authorList>
    </citation>
    <scope>NUCLEOTIDE SEQUENCE [LARGE SCALE GENOMIC DNA]</scope>
</reference>
<gene>
    <name evidence="1" type="ORF">CVLEPA_LOCUS696</name>
</gene>
<dbReference type="EMBL" id="CAWYQH010000001">
    <property type="protein sequence ID" value="CAK8671648.1"/>
    <property type="molecule type" value="Genomic_DNA"/>
</dbReference>
<organism evidence="1 2">
    <name type="scientific">Clavelina lepadiformis</name>
    <name type="common">Light-bulb sea squirt</name>
    <name type="synonym">Ascidia lepadiformis</name>
    <dbReference type="NCBI Taxonomy" id="159417"/>
    <lineage>
        <taxon>Eukaryota</taxon>
        <taxon>Metazoa</taxon>
        <taxon>Chordata</taxon>
        <taxon>Tunicata</taxon>
        <taxon>Ascidiacea</taxon>
        <taxon>Aplousobranchia</taxon>
        <taxon>Clavelinidae</taxon>
        <taxon>Clavelina</taxon>
    </lineage>
</organism>